<keyword evidence="5 9" id="KW-0067">ATP-binding</keyword>
<dbReference type="SUPFAM" id="SSF52540">
    <property type="entry name" value="P-loop containing nucleoside triphosphate hydrolases"/>
    <property type="match status" value="1"/>
</dbReference>
<name>A0A143YIX5_9LACT</name>
<dbReference type="InterPro" id="IPR030679">
    <property type="entry name" value="ABC_ATPase_HisP-typ"/>
</dbReference>
<evidence type="ECO:0000313" key="8">
    <source>
        <dbReference type="EMBL" id="CZQ91815.1"/>
    </source>
</evidence>
<dbReference type="GO" id="GO:0005524">
    <property type="term" value="F:ATP binding"/>
    <property type="evidence" value="ECO:0007669"/>
    <property type="project" value="UniProtKB-KW"/>
</dbReference>
<dbReference type="Proteomes" id="UP000199280">
    <property type="component" value="Unassembled WGS sequence"/>
</dbReference>
<keyword evidence="3" id="KW-1003">Cell membrane</keyword>
<feature type="domain" description="ABC transporter" evidence="7">
    <location>
        <begin position="2"/>
        <end position="239"/>
    </location>
</feature>
<dbReference type="InterPro" id="IPR003593">
    <property type="entry name" value="AAA+_ATPase"/>
</dbReference>
<dbReference type="PIRSF" id="PIRSF039085">
    <property type="entry name" value="ABC_ATPase_HisP"/>
    <property type="match status" value="1"/>
</dbReference>
<organism evidence="8 10">
    <name type="scientific">Trichococcus ilyis</name>
    <dbReference type="NCBI Taxonomy" id="640938"/>
    <lineage>
        <taxon>Bacteria</taxon>
        <taxon>Bacillati</taxon>
        <taxon>Bacillota</taxon>
        <taxon>Bacilli</taxon>
        <taxon>Lactobacillales</taxon>
        <taxon>Carnobacteriaceae</taxon>
        <taxon>Trichococcus</taxon>
    </lineage>
</organism>
<dbReference type="PANTHER" id="PTHR43166">
    <property type="entry name" value="AMINO ACID IMPORT ATP-BINDING PROTEIN"/>
    <property type="match status" value="1"/>
</dbReference>
<dbReference type="Proteomes" id="UP000076878">
    <property type="component" value="Unassembled WGS sequence"/>
</dbReference>
<dbReference type="Pfam" id="PF00005">
    <property type="entry name" value="ABC_tran"/>
    <property type="match status" value="1"/>
</dbReference>
<keyword evidence="11" id="KW-1185">Reference proteome</keyword>
<evidence type="ECO:0000256" key="5">
    <source>
        <dbReference type="ARBA" id="ARBA00022840"/>
    </source>
</evidence>
<dbReference type="PROSITE" id="PS00211">
    <property type="entry name" value="ABC_TRANSPORTER_1"/>
    <property type="match status" value="1"/>
</dbReference>
<dbReference type="InterPro" id="IPR027417">
    <property type="entry name" value="P-loop_NTPase"/>
</dbReference>
<dbReference type="InterPro" id="IPR003439">
    <property type="entry name" value="ABC_transporter-like_ATP-bd"/>
</dbReference>
<comment type="subcellular location">
    <subcellularLocation>
        <location evidence="1">Cell membrane</location>
        <topology evidence="1">Peripheral membrane protein</topology>
    </subcellularLocation>
</comment>
<dbReference type="EMBL" id="FNYT01000003">
    <property type="protein sequence ID" value="SEI76583.1"/>
    <property type="molecule type" value="Genomic_DNA"/>
</dbReference>
<dbReference type="GO" id="GO:0016887">
    <property type="term" value="F:ATP hydrolysis activity"/>
    <property type="evidence" value="ECO:0007669"/>
    <property type="project" value="InterPro"/>
</dbReference>
<dbReference type="OrthoDB" id="1679618at2"/>
<protein>
    <submittedName>
        <fullName evidence="8">Abc transporter</fullName>
    </submittedName>
    <submittedName>
        <fullName evidence="9">L-cystine transport system ATP-binding protein</fullName>
    </submittedName>
</protein>
<evidence type="ECO:0000256" key="2">
    <source>
        <dbReference type="ARBA" id="ARBA00022448"/>
    </source>
</evidence>
<dbReference type="InterPro" id="IPR050086">
    <property type="entry name" value="MetN_ABC_transporter-like"/>
</dbReference>
<dbReference type="GO" id="GO:0005886">
    <property type="term" value="C:plasma membrane"/>
    <property type="evidence" value="ECO:0007669"/>
    <property type="project" value="UniProtKB-SubCell"/>
</dbReference>
<dbReference type="PANTHER" id="PTHR43166:SF35">
    <property type="entry name" value="L-CYSTINE IMPORT ATP-BINDING PROTEIN TCYN"/>
    <property type="match status" value="1"/>
</dbReference>
<evidence type="ECO:0000313" key="9">
    <source>
        <dbReference type="EMBL" id="SEI76583.1"/>
    </source>
</evidence>
<reference evidence="9 11" key="2">
    <citation type="submission" date="2016-10" db="EMBL/GenBank/DDBJ databases">
        <authorList>
            <person name="Varghese N."/>
            <person name="Submissions S."/>
        </authorList>
    </citation>
    <scope>NUCLEOTIDE SEQUENCE [LARGE SCALE GENOMIC DNA]</scope>
    <source>
        <strain evidence="9 11">DSM 22150</strain>
    </source>
</reference>
<dbReference type="PROSITE" id="PS50893">
    <property type="entry name" value="ABC_TRANSPORTER_2"/>
    <property type="match status" value="1"/>
</dbReference>
<evidence type="ECO:0000313" key="10">
    <source>
        <dbReference type="Proteomes" id="UP000076878"/>
    </source>
</evidence>
<evidence type="ECO:0000256" key="3">
    <source>
        <dbReference type="ARBA" id="ARBA00022475"/>
    </source>
</evidence>
<dbReference type="GO" id="GO:0015424">
    <property type="term" value="F:ABC-type amino acid transporter activity"/>
    <property type="evidence" value="ECO:0007669"/>
    <property type="project" value="InterPro"/>
</dbReference>
<gene>
    <name evidence="9" type="ORF">SAMN05216375_103130</name>
    <name evidence="8" type="ORF">TR210_998</name>
</gene>
<evidence type="ECO:0000256" key="1">
    <source>
        <dbReference type="ARBA" id="ARBA00004202"/>
    </source>
</evidence>
<evidence type="ECO:0000256" key="4">
    <source>
        <dbReference type="ARBA" id="ARBA00022741"/>
    </source>
</evidence>
<dbReference type="InterPro" id="IPR017871">
    <property type="entry name" value="ABC_transporter-like_CS"/>
</dbReference>
<evidence type="ECO:0000256" key="6">
    <source>
        <dbReference type="ARBA" id="ARBA00023136"/>
    </source>
</evidence>
<dbReference type="STRING" id="640938.TR210_998"/>
<dbReference type="RefSeq" id="WP_068622164.1">
    <property type="nucleotide sequence ID" value="NZ_FJNB01000005.1"/>
</dbReference>
<dbReference type="SMART" id="SM00382">
    <property type="entry name" value="AAA"/>
    <property type="match status" value="1"/>
</dbReference>
<dbReference type="EMBL" id="FJNB01000005">
    <property type="protein sequence ID" value="CZQ91815.1"/>
    <property type="molecule type" value="Genomic_DNA"/>
</dbReference>
<sequence length="248" mass="27803">MMEVRNIHKRFGKQEVLKGIDMDVAKGEVVTLLGPSGSGKTTFLRCLNFLEKADEGSILLGETETVVNKANPKEILAHQRQTAMVFQNYALFQNKTARENIVMPLVLTKKKTKEEAYVLADTLLEQVGLSERKDFYPSQLSGGQQQRVGIARALALDPKVILFDEPTSALDPELVGQTLTLLRDIAETGATMVMVTHEMKFAYEVSDKIVFMENGQVVEQGSPKEVFEQTKEERTKAFLARFMTQMAR</sequence>
<keyword evidence="4" id="KW-0547">Nucleotide-binding</keyword>
<evidence type="ECO:0000259" key="7">
    <source>
        <dbReference type="PROSITE" id="PS50893"/>
    </source>
</evidence>
<dbReference type="AlphaFoldDB" id="A0A143YIX5"/>
<dbReference type="Gene3D" id="3.40.50.300">
    <property type="entry name" value="P-loop containing nucleotide triphosphate hydrolases"/>
    <property type="match status" value="1"/>
</dbReference>
<reference evidence="8 10" key="1">
    <citation type="submission" date="2016-02" db="EMBL/GenBank/DDBJ databases">
        <authorList>
            <person name="Wen L."/>
            <person name="He K."/>
            <person name="Yang H."/>
        </authorList>
    </citation>
    <scope>NUCLEOTIDE SEQUENCE [LARGE SCALE GENOMIC DNA]</scope>
    <source>
        <strain evidence="8">Trichococcus_R210</strain>
    </source>
</reference>
<keyword evidence="2" id="KW-0813">Transport</keyword>
<keyword evidence="6" id="KW-0472">Membrane</keyword>
<evidence type="ECO:0000313" key="11">
    <source>
        <dbReference type="Proteomes" id="UP000199280"/>
    </source>
</evidence>
<proteinExistence type="predicted"/>
<accession>A0A143YIX5</accession>